<keyword evidence="3" id="KW-1185">Reference proteome</keyword>
<protein>
    <submittedName>
        <fullName evidence="2">FkbM family methyltransferase</fullName>
    </submittedName>
</protein>
<evidence type="ECO:0000313" key="2">
    <source>
        <dbReference type="EMBL" id="QEM11424.1"/>
    </source>
</evidence>
<dbReference type="SUPFAM" id="SSF53335">
    <property type="entry name" value="S-adenosyl-L-methionine-dependent methyltransferases"/>
    <property type="match status" value="1"/>
</dbReference>
<dbReference type="InterPro" id="IPR053188">
    <property type="entry name" value="FkbM_Methyltransferase"/>
</dbReference>
<dbReference type="Pfam" id="PF05050">
    <property type="entry name" value="Methyltransf_21"/>
    <property type="match status" value="1"/>
</dbReference>
<dbReference type="PANTHER" id="PTHR36973">
    <property type="entry name" value="SLL1456 PROTEIN-RELATED"/>
    <property type="match status" value="1"/>
</dbReference>
<keyword evidence="2" id="KW-0489">Methyltransferase</keyword>
<dbReference type="Proteomes" id="UP000251402">
    <property type="component" value="Chromosome"/>
</dbReference>
<dbReference type="GO" id="GO:0008171">
    <property type="term" value="F:O-methyltransferase activity"/>
    <property type="evidence" value="ECO:0007669"/>
    <property type="project" value="TreeGrafter"/>
</dbReference>
<dbReference type="PANTHER" id="PTHR36973:SF4">
    <property type="entry name" value="NODULATION PROTEIN"/>
    <property type="match status" value="1"/>
</dbReference>
<dbReference type="Gene3D" id="3.40.50.150">
    <property type="entry name" value="Vaccinia Virus protein VP39"/>
    <property type="match status" value="1"/>
</dbReference>
<dbReference type="NCBIfam" id="TIGR01444">
    <property type="entry name" value="fkbM_fam"/>
    <property type="match status" value="1"/>
</dbReference>
<name>A0A5C1I0L1_9SPHI</name>
<dbReference type="InterPro" id="IPR006342">
    <property type="entry name" value="FkbM_mtfrase"/>
</dbReference>
<dbReference type="OrthoDB" id="9812600at2"/>
<dbReference type="GO" id="GO:0032259">
    <property type="term" value="P:methylation"/>
    <property type="evidence" value="ECO:0007669"/>
    <property type="project" value="UniProtKB-KW"/>
</dbReference>
<organism evidence="2 3">
    <name type="scientific">Mucilaginibacter rubeus</name>
    <dbReference type="NCBI Taxonomy" id="2027860"/>
    <lineage>
        <taxon>Bacteria</taxon>
        <taxon>Pseudomonadati</taxon>
        <taxon>Bacteroidota</taxon>
        <taxon>Sphingobacteriia</taxon>
        <taxon>Sphingobacteriales</taxon>
        <taxon>Sphingobacteriaceae</taxon>
        <taxon>Mucilaginibacter</taxon>
    </lineage>
</organism>
<accession>A0A5C1I0L1</accession>
<evidence type="ECO:0000259" key="1">
    <source>
        <dbReference type="Pfam" id="PF05050"/>
    </source>
</evidence>
<dbReference type="KEGG" id="mrub:DEO27_015775"/>
<evidence type="ECO:0000313" key="3">
    <source>
        <dbReference type="Proteomes" id="UP000251402"/>
    </source>
</evidence>
<proteinExistence type="predicted"/>
<dbReference type="InterPro" id="IPR029063">
    <property type="entry name" value="SAM-dependent_MTases_sf"/>
</dbReference>
<gene>
    <name evidence="2" type="ORF">DEO27_015775</name>
</gene>
<reference evidence="2" key="1">
    <citation type="submission" date="2019-08" db="EMBL/GenBank/DDBJ databases">
        <title>Comparative genome analysis confer to the adaptation heavy metal polluted environment.</title>
        <authorList>
            <person name="Li Y."/>
        </authorList>
    </citation>
    <scope>NUCLEOTIDE SEQUENCE [LARGE SCALE GENOMIC DNA]</scope>
    <source>
        <strain evidence="2">P1</strain>
    </source>
</reference>
<dbReference type="AlphaFoldDB" id="A0A5C1I0L1"/>
<sequence>MNFSILYKPKKLIERLALEIARKRRIGRLKNTPGAALKLGHIDSLELLEIIGKDRSLTANPVVYDIGSNIGTWTLLAKSVLPQSTVHAFEPLSFHISHFNENCKALKNAYLHPYCAGNENRTGTINISSFSDSSSLLSATPLEFEHFHIQKEKEEQVEIKRLADLIDDKSLPPPNIIKLDVQGFELEVLKGLGDWLNSAKYIICEVSFKEYYYSQAQFLDIANYLAGYRFQLFAFGNNTPLGTELNQIDVLFKRPS</sequence>
<feature type="domain" description="Methyltransferase FkbM" evidence="1">
    <location>
        <begin position="65"/>
        <end position="230"/>
    </location>
</feature>
<dbReference type="EMBL" id="CP043450">
    <property type="protein sequence ID" value="QEM11424.1"/>
    <property type="molecule type" value="Genomic_DNA"/>
</dbReference>
<dbReference type="RefSeq" id="WP_112573961.1">
    <property type="nucleotide sequence ID" value="NZ_CP043450.1"/>
</dbReference>
<keyword evidence="2" id="KW-0808">Transferase</keyword>